<evidence type="ECO:0000313" key="4">
    <source>
        <dbReference type="Proteomes" id="UP000314294"/>
    </source>
</evidence>
<dbReference type="PANTHER" id="PTHR15036">
    <property type="entry name" value="PIKACHURIN-LIKE PROTEIN"/>
    <property type="match status" value="1"/>
</dbReference>
<proteinExistence type="predicted"/>
<accession>A0A4Z2HPK0</accession>
<feature type="domain" description="Laminin G" evidence="2">
    <location>
        <begin position="72"/>
        <end position="258"/>
    </location>
</feature>
<dbReference type="FunFam" id="2.60.120.200:FF:000126">
    <property type="entry name" value="usherin"/>
    <property type="match status" value="1"/>
</dbReference>
<dbReference type="AlphaFoldDB" id="A0A4Z2HPK0"/>
<dbReference type="PROSITE" id="PS50025">
    <property type="entry name" value="LAM_G_DOMAIN"/>
    <property type="match status" value="2"/>
</dbReference>
<dbReference type="InterPro" id="IPR013320">
    <property type="entry name" value="ConA-like_dom_sf"/>
</dbReference>
<dbReference type="SUPFAM" id="SSF49899">
    <property type="entry name" value="Concanavalin A-like lectins/glucanases"/>
    <property type="match status" value="1"/>
</dbReference>
<protein>
    <submittedName>
        <fullName evidence="3">Usherin</fullName>
    </submittedName>
</protein>
<evidence type="ECO:0000313" key="3">
    <source>
        <dbReference type="EMBL" id="TNN67185.1"/>
    </source>
</evidence>
<dbReference type="InterPro" id="IPR001791">
    <property type="entry name" value="Laminin_G"/>
</dbReference>
<gene>
    <name evidence="3" type="primary">USH2A_2</name>
    <name evidence="3" type="ORF">EYF80_022602</name>
</gene>
<dbReference type="SMART" id="SM00282">
    <property type="entry name" value="LamG"/>
    <property type="match status" value="1"/>
</dbReference>
<organism evidence="3 4">
    <name type="scientific">Liparis tanakae</name>
    <name type="common">Tanaka's snailfish</name>
    <dbReference type="NCBI Taxonomy" id="230148"/>
    <lineage>
        <taxon>Eukaryota</taxon>
        <taxon>Metazoa</taxon>
        <taxon>Chordata</taxon>
        <taxon>Craniata</taxon>
        <taxon>Vertebrata</taxon>
        <taxon>Euteleostomi</taxon>
        <taxon>Actinopterygii</taxon>
        <taxon>Neopterygii</taxon>
        <taxon>Teleostei</taxon>
        <taxon>Neoteleostei</taxon>
        <taxon>Acanthomorphata</taxon>
        <taxon>Eupercaria</taxon>
        <taxon>Perciformes</taxon>
        <taxon>Cottioidei</taxon>
        <taxon>Cottales</taxon>
        <taxon>Liparidae</taxon>
        <taxon>Liparis</taxon>
    </lineage>
</organism>
<dbReference type="CDD" id="cd00110">
    <property type="entry name" value="LamG"/>
    <property type="match status" value="1"/>
</dbReference>
<name>A0A4Z2HPK0_9TELE</name>
<dbReference type="InterPro" id="IPR050372">
    <property type="entry name" value="Neurexin-related_CASP"/>
</dbReference>
<dbReference type="Proteomes" id="UP000314294">
    <property type="component" value="Unassembled WGS sequence"/>
</dbReference>
<dbReference type="Gene3D" id="2.60.120.200">
    <property type="match status" value="1"/>
</dbReference>
<dbReference type="EMBL" id="SRLO01000208">
    <property type="protein sequence ID" value="TNN67185.1"/>
    <property type="molecule type" value="Genomic_DNA"/>
</dbReference>
<feature type="domain" description="Laminin G" evidence="2">
    <location>
        <begin position="1"/>
        <end position="67"/>
    </location>
</feature>
<dbReference type="InterPro" id="IPR013783">
    <property type="entry name" value="Ig-like_fold"/>
</dbReference>
<evidence type="ECO:0000256" key="1">
    <source>
        <dbReference type="PROSITE-ProRule" id="PRU00122"/>
    </source>
</evidence>
<sequence>MFVGGLPEDLTLLREDSGDARLVQQRFSGCLRDLSFKVTDSPSEEWKSLDWANATKKVAAYESWEGCPVQTVDGAHFLGHGFLEMVSDVFSGGQDFDIHMDFRTDQLNALLLFTYNTVTGDYMLVELEAGLLSFILAADGHVTELSMWVGLSYCDGDWKPLSLAKRGSLISAAVDDWAEEARGAGEAVRLTVDSPLYLGGVPTELVHPALVSRSHKHGLGGCIKALTIRSDETNPPASQSVNLSVASRRSVRVYLDGCPTSETRYNCRGNDSVLVYSGRKTRATDHSLQPFTVPASVPPPTAVQSVTGFSAEVSWAPPTGDVRGLIDRYELKAYNRDQPEAPPVNARYLANGNFTAAVSSPSALYVTWDPPARPNGGISAYCLYHNNHMVYRGKERQHNITGKKD</sequence>
<keyword evidence="4" id="KW-1185">Reference proteome</keyword>
<dbReference type="OrthoDB" id="5984158at2759"/>
<reference evidence="3 4" key="1">
    <citation type="submission" date="2019-03" db="EMBL/GenBank/DDBJ databases">
        <title>First draft genome of Liparis tanakae, snailfish: a comprehensive survey of snailfish specific genes.</title>
        <authorList>
            <person name="Kim W."/>
            <person name="Song I."/>
            <person name="Jeong J.-H."/>
            <person name="Kim D."/>
            <person name="Kim S."/>
            <person name="Ryu S."/>
            <person name="Song J.Y."/>
            <person name="Lee S.K."/>
        </authorList>
    </citation>
    <scope>NUCLEOTIDE SEQUENCE [LARGE SCALE GENOMIC DNA]</scope>
    <source>
        <tissue evidence="3">Muscle</tissue>
    </source>
</reference>
<dbReference type="InterPro" id="IPR036116">
    <property type="entry name" value="FN3_sf"/>
</dbReference>
<comment type="caution">
    <text evidence="1">Lacks conserved residue(s) required for the propagation of feature annotation.</text>
</comment>
<dbReference type="PANTHER" id="PTHR15036:SF67">
    <property type="entry name" value="LAMININ SUBUNIT ALPHA-LIKE PROTEIN"/>
    <property type="match status" value="1"/>
</dbReference>
<comment type="caution">
    <text evidence="3">The sequence shown here is derived from an EMBL/GenBank/DDBJ whole genome shotgun (WGS) entry which is preliminary data.</text>
</comment>
<evidence type="ECO:0000259" key="2">
    <source>
        <dbReference type="PROSITE" id="PS50025"/>
    </source>
</evidence>
<dbReference type="Gene3D" id="2.60.40.10">
    <property type="entry name" value="Immunoglobulins"/>
    <property type="match status" value="1"/>
</dbReference>
<dbReference type="Pfam" id="PF02210">
    <property type="entry name" value="Laminin_G_2"/>
    <property type="match status" value="1"/>
</dbReference>
<dbReference type="SUPFAM" id="SSF49265">
    <property type="entry name" value="Fibronectin type III"/>
    <property type="match status" value="1"/>
</dbReference>